<dbReference type="AlphaFoldDB" id="A0A9W8JMX3"/>
<evidence type="ECO:0000313" key="3">
    <source>
        <dbReference type="Proteomes" id="UP001148786"/>
    </source>
</evidence>
<feature type="region of interest" description="Disordered" evidence="1">
    <location>
        <begin position="1"/>
        <end position="42"/>
    </location>
</feature>
<feature type="compositionally biased region" description="Low complexity" evidence="1">
    <location>
        <begin position="168"/>
        <end position="184"/>
    </location>
</feature>
<protein>
    <submittedName>
        <fullName evidence="2">Uncharacterized protein</fullName>
    </submittedName>
</protein>
<keyword evidence="3" id="KW-1185">Reference proteome</keyword>
<evidence type="ECO:0000256" key="1">
    <source>
        <dbReference type="SAM" id="MobiDB-lite"/>
    </source>
</evidence>
<dbReference type="OrthoDB" id="298939at2759"/>
<name>A0A9W8JMX3_9AGAR</name>
<sequence length="200" mass="19503">MLCMPTHLPQPQPHAAHASSSSVQNKPHPQAKLPTFPPPLDSEVKYDIRSARGGRGGKVTSVANLWASGAIPGLAGSGGSGNGNANGVGRAEFGRLNKDGAIGQGKRLSAVEEGKVSSAASSVGVGGSGGVVGGAGAGVGGVRGQATTKPPAAAAKPEKKLFSAAVMTPAPARGTGPAPGASKPPAAPLRPKPTPTHQGQ</sequence>
<proteinExistence type="predicted"/>
<gene>
    <name evidence="2" type="ORF">NLJ89_g12216</name>
</gene>
<feature type="region of interest" description="Disordered" evidence="1">
    <location>
        <begin position="166"/>
        <end position="200"/>
    </location>
</feature>
<comment type="caution">
    <text evidence="2">The sequence shown here is derived from an EMBL/GenBank/DDBJ whole genome shotgun (WGS) entry which is preliminary data.</text>
</comment>
<evidence type="ECO:0000313" key="2">
    <source>
        <dbReference type="EMBL" id="KAJ3481410.1"/>
    </source>
</evidence>
<dbReference type="EMBL" id="JANKHO010003727">
    <property type="protein sequence ID" value="KAJ3481410.1"/>
    <property type="molecule type" value="Genomic_DNA"/>
</dbReference>
<dbReference type="Proteomes" id="UP001148786">
    <property type="component" value="Unassembled WGS sequence"/>
</dbReference>
<organism evidence="2 3">
    <name type="scientific">Agrocybe chaxingu</name>
    <dbReference type="NCBI Taxonomy" id="84603"/>
    <lineage>
        <taxon>Eukaryota</taxon>
        <taxon>Fungi</taxon>
        <taxon>Dikarya</taxon>
        <taxon>Basidiomycota</taxon>
        <taxon>Agaricomycotina</taxon>
        <taxon>Agaricomycetes</taxon>
        <taxon>Agaricomycetidae</taxon>
        <taxon>Agaricales</taxon>
        <taxon>Agaricineae</taxon>
        <taxon>Strophariaceae</taxon>
        <taxon>Agrocybe</taxon>
    </lineage>
</organism>
<reference evidence="2" key="1">
    <citation type="submission" date="2022-07" db="EMBL/GenBank/DDBJ databases">
        <title>Genome Sequence of Agrocybe chaxingu.</title>
        <authorList>
            <person name="Buettner E."/>
        </authorList>
    </citation>
    <scope>NUCLEOTIDE SEQUENCE</scope>
    <source>
        <strain evidence="2">MP-N11</strain>
    </source>
</reference>
<feature type="compositionally biased region" description="Pro residues" evidence="1">
    <location>
        <begin position="185"/>
        <end position="194"/>
    </location>
</feature>
<feature type="compositionally biased region" description="Low complexity" evidence="1">
    <location>
        <begin position="7"/>
        <end position="24"/>
    </location>
</feature>
<accession>A0A9W8JMX3</accession>